<feature type="compositionally biased region" description="Basic and acidic residues" evidence="10">
    <location>
        <begin position="77"/>
        <end position="95"/>
    </location>
</feature>
<evidence type="ECO:0000256" key="1">
    <source>
        <dbReference type="ARBA" id="ARBA00004123"/>
    </source>
</evidence>
<dbReference type="RefSeq" id="XP_047736555.1">
    <property type="nucleotide sequence ID" value="XM_047880599.1"/>
</dbReference>
<evidence type="ECO:0000256" key="9">
    <source>
        <dbReference type="PROSITE-ProRule" id="PRU00042"/>
    </source>
</evidence>
<dbReference type="FunFam" id="3.30.160.60:FF:000043">
    <property type="entry name" value="Scratch family zinc finger 2"/>
    <property type="match status" value="1"/>
</dbReference>
<proteinExistence type="inferred from homology"/>
<organism evidence="12 13">
    <name type="scientific">Hyalella azteca</name>
    <name type="common">Amphipod</name>
    <dbReference type="NCBI Taxonomy" id="294128"/>
    <lineage>
        <taxon>Eukaryota</taxon>
        <taxon>Metazoa</taxon>
        <taxon>Ecdysozoa</taxon>
        <taxon>Arthropoda</taxon>
        <taxon>Crustacea</taxon>
        <taxon>Multicrustacea</taxon>
        <taxon>Malacostraca</taxon>
        <taxon>Eumalacostraca</taxon>
        <taxon>Peracarida</taxon>
        <taxon>Amphipoda</taxon>
        <taxon>Senticaudata</taxon>
        <taxon>Talitrida</taxon>
        <taxon>Talitroidea</taxon>
        <taxon>Hyalellidae</taxon>
        <taxon>Hyalella</taxon>
    </lineage>
</organism>
<comment type="subcellular location">
    <subcellularLocation>
        <location evidence="1">Nucleus</location>
    </subcellularLocation>
</comment>
<feature type="non-terminal residue" evidence="13">
    <location>
        <position position="613"/>
    </location>
</feature>
<evidence type="ECO:0000313" key="13">
    <source>
        <dbReference type="RefSeq" id="XP_047736555.1"/>
    </source>
</evidence>
<evidence type="ECO:0000256" key="3">
    <source>
        <dbReference type="ARBA" id="ARBA00022737"/>
    </source>
</evidence>
<dbReference type="AlphaFoldDB" id="A0A979FK00"/>
<dbReference type="InterPro" id="IPR013087">
    <property type="entry name" value="Znf_C2H2_type"/>
</dbReference>
<evidence type="ECO:0000313" key="12">
    <source>
        <dbReference type="Proteomes" id="UP000694843"/>
    </source>
</evidence>
<feature type="region of interest" description="Disordered" evidence="10">
    <location>
        <begin position="481"/>
        <end position="508"/>
    </location>
</feature>
<evidence type="ECO:0000256" key="7">
    <source>
        <dbReference type="ARBA" id="ARBA00023242"/>
    </source>
</evidence>
<dbReference type="FunFam" id="3.30.160.60:FF:000176">
    <property type="entry name" value="zinc finger protein 70"/>
    <property type="match status" value="1"/>
</dbReference>
<feature type="domain" description="C2H2-type" evidence="11">
    <location>
        <begin position="564"/>
        <end position="591"/>
    </location>
</feature>
<dbReference type="PROSITE" id="PS50157">
    <property type="entry name" value="ZINC_FINGER_C2H2_2"/>
    <property type="match status" value="3"/>
</dbReference>
<feature type="compositionally biased region" description="Low complexity" evidence="10">
    <location>
        <begin position="487"/>
        <end position="508"/>
    </location>
</feature>
<feature type="domain" description="C2H2-type" evidence="11">
    <location>
        <begin position="538"/>
        <end position="561"/>
    </location>
</feature>
<dbReference type="GO" id="GO:0000978">
    <property type="term" value="F:RNA polymerase II cis-regulatory region sequence-specific DNA binding"/>
    <property type="evidence" value="ECO:0007669"/>
    <property type="project" value="TreeGrafter"/>
</dbReference>
<feature type="region of interest" description="Disordered" evidence="10">
    <location>
        <begin position="1"/>
        <end position="95"/>
    </location>
</feature>
<feature type="domain" description="C2H2-type" evidence="11">
    <location>
        <begin position="592"/>
        <end position="613"/>
    </location>
</feature>
<dbReference type="SMART" id="SM00355">
    <property type="entry name" value="ZnF_C2H2"/>
    <property type="match status" value="4"/>
</dbReference>
<dbReference type="PROSITE" id="PS00028">
    <property type="entry name" value="ZINC_FINGER_C2H2_1"/>
    <property type="match status" value="2"/>
</dbReference>
<keyword evidence="5" id="KW-0862">Zinc</keyword>
<accession>A0A979FK00</accession>
<dbReference type="InterPro" id="IPR036236">
    <property type="entry name" value="Znf_C2H2_sf"/>
</dbReference>
<evidence type="ECO:0000256" key="5">
    <source>
        <dbReference type="ARBA" id="ARBA00022833"/>
    </source>
</evidence>
<dbReference type="KEGG" id="hazt:108675519"/>
<keyword evidence="7" id="KW-0539">Nucleus</keyword>
<evidence type="ECO:0000256" key="10">
    <source>
        <dbReference type="SAM" id="MobiDB-lite"/>
    </source>
</evidence>
<keyword evidence="6" id="KW-0238">DNA-binding</keyword>
<dbReference type="Proteomes" id="UP000694843">
    <property type="component" value="Unplaced"/>
</dbReference>
<keyword evidence="12" id="KW-1185">Reference proteome</keyword>
<dbReference type="SUPFAM" id="SSF57667">
    <property type="entry name" value="beta-beta-alpha zinc fingers"/>
    <property type="match status" value="2"/>
</dbReference>
<dbReference type="Pfam" id="PF00096">
    <property type="entry name" value="zf-C2H2"/>
    <property type="match status" value="3"/>
</dbReference>
<dbReference type="GO" id="GO:0000981">
    <property type="term" value="F:DNA-binding transcription factor activity, RNA polymerase II-specific"/>
    <property type="evidence" value="ECO:0007669"/>
    <property type="project" value="TreeGrafter"/>
</dbReference>
<dbReference type="GO" id="GO:0008270">
    <property type="term" value="F:zinc ion binding"/>
    <property type="evidence" value="ECO:0007669"/>
    <property type="project" value="UniProtKB-KW"/>
</dbReference>
<sequence length="613" mass="67648">MAQATQPIDYSRCPPKKRPLPQQDEENEEPQDLTMKRNSSEEQIHDPLVTDSPHATPKSHSTHATPKTHGAHQPIADVDRTPMNRIKTERPDPTDLKSVTDIIRAQGHAQRQPLSALHSNAPKIQIKSEFTSYSQENKFQSENSYPGSTFASIIKQTSTSTMENSTSKTTNFKDSGSPAIHSIRHHLLARAVPGHPSSVQSRTVRPLVSSMPHKGIMRASQHSVLRPKAVLATSGHTQQHSIALPRHDDVAALDLSYKAGNISRRENEHQLHHEKYDSVHSNLGASPDLSKKVYAKLSVPYKFPVPKKVVPLYPRKIVTTADGNIKIYTDKPKTNEAFSHEFSTPITSLPTFPGQPGPASSYKVDHRPQQQHSSRAFETGFIAKNIGGGLTEVKSESSCTDWKDVSTKLSSSPAYQGLQLISEVASRMKASQIFTPASSSASTPVQKEKKVFSQNCYAPPTPRSPLRTFLKESWRPAVYPTHHSRAGSLSPPGSDGSSSSTDTSPPSTRCACKHCGRRYATIAGLNRHQQQCTPGKSYSCPTCGKTYTSCGALKMHIRTHTLPCKCHICGKSFSRPWLLQGHIRTHTGEKPFQCSECCRSFADRSNLRAHQMF</sequence>
<comment type="similarity">
    <text evidence="8">Belongs to the snail C2H2-type zinc-finger protein family.</text>
</comment>
<evidence type="ECO:0000256" key="4">
    <source>
        <dbReference type="ARBA" id="ARBA00022771"/>
    </source>
</evidence>
<dbReference type="FunFam" id="3.30.160.60:FF:000100">
    <property type="entry name" value="Zinc finger 45-like"/>
    <property type="match status" value="1"/>
</dbReference>
<evidence type="ECO:0000256" key="6">
    <source>
        <dbReference type="ARBA" id="ARBA00023125"/>
    </source>
</evidence>
<dbReference type="InterPro" id="IPR050527">
    <property type="entry name" value="Snail/Krueppel_Znf"/>
</dbReference>
<evidence type="ECO:0000256" key="8">
    <source>
        <dbReference type="ARBA" id="ARBA00037948"/>
    </source>
</evidence>
<dbReference type="Gene3D" id="3.30.160.60">
    <property type="entry name" value="Classic Zinc Finger"/>
    <property type="match status" value="3"/>
</dbReference>
<gene>
    <name evidence="13" type="primary">LOC108675519</name>
</gene>
<evidence type="ECO:0000259" key="11">
    <source>
        <dbReference type="PROSITE" id="PS50157"/>
    </source>
</evidence>
<keyword evidence="4 9" id="KW-0863">Zinc-finger</keyword>
<dbReference type="OrthoDB" id="6077919at2759"/>
<keyword evidence="2" id="KW-0479">Metal-binding</keyword>
<dbReference type="GO" id="GO:0005634">
    <property type="term" value="C:nucleus"/>
    <property type="evidence" value="ECO:0007669"/>
    <property type="project" value="UniProtKB-SubCell"/>
</dbReference>
<name>A0A979FK00_HYAAZ</name>
<reference evidence="13" key="1">
    <citation type="submission" date="2025-08" db="UniProtKB">
        <authorList>
            <consortium name="RefSeq"/>
        </authorList>
    </citation>
    <scope>IDENTIFICATION</scope>
    <source>
        <tissue evidence="13">Whole organism</tissue>
    </source>
</reference>
<dbReference type="GeneID" id="108675519"/>
<keyword evidence="3" id="KW-0677">Repeat</keyword>
<dbReference type="PANTHER" id="PTHR24388:SF40">
    <property type="entry name" value="ZINC FINGER PROTEIN SNAI3"/>
    <property type="match status" value="1"/>
</dbReference>
<protein>
    <submittedName>
        <fullName evidence="13">Sal-like protein 3</fullName>
    </submittedName>
</protein>
<dbReference type="PANTHER" id="PTHR24388">
    <property type="entry name" value="ZINC FINGER PROTEIN"/>
    <property type="match status" value="1"/>
</dbReference>
<feature type="compositionally biased region" description="Basic and acidic residues" evidence="10">
    <location>
        <begin position="34"/>
        <end position="45"/>
    </location>
</feature>
<evidence type="ECO:0000256" key="2">
    <source>
        <dbReference type="ARBA" id="ARBA00022723"/>
    </source>
</evidence>